<dbReference type="EMBL" id="MN739065">
    <property type="protein sequence ID" value="QHS86906.1"/>
    <property type="molecule type" value="Genomic_DNA"/>
</dbReference>
<organism evidence="1">
    <name type="scientific">viral metagenome</name>
    <dbReference type="NCBI Taxonomy" id="1070528"/>
    <lineage>
        <taxon>unclassified sequences</taxon>
        <taxon>metagenomes</taxon>
        <taxon>organismal metagenomes</taxon>
    </lineage>
</organism>
<dbReference type="AlphaFoldDB" id="A0A6C0B4C1"/>
<accession>A0A6C0B4C1</accession>
<name>A0A6C0B4C1_9ZZZZ</name>
<protein>
    <submittedName>
        <fullName evidence="1">Uncharacterized protein</fullName>
    </submittedName>
</protein>
<reference evidence="1" key="1">
    <citation type="journal article" date="2020" name="Nature">
        <title>Giant virus diversity and host interactions through global metagenomics.</title>
        <authorList>
            <person name="Schulz F."/>
            <person name="Roux S."/>
            <person name="Paez-Espino D."/>
            <person name="Jungbluth S."/>
            <person name="Walsh D.A."/>
            <person name="Denef V.J."/>
            <person name="McMahon K.D."/>
            <person name="Konstantinidis K.T."/>
            <person name="Eloe-Fadrosh E.A."/>
            <person name="Kyrpides N.C."/>
            <person name="Woyke T."/>
        </authorList>
    </citation>
    <scope>NUCLEOTIDE SEQUENCE</scope>
    <source>
        <strain evidence="1">GVMAG-M-3300009422-16</strain>
    </source>
</reference>
<sequence length="59" mass="7012">MGVIVPTHQYNALGIWSNGEPFRVRACIKHARRERRQTTKRGENQNEREVNRKIYCETI</sequence>
<evidence type="ECO:0000313" key="1">
    <source>
        <dbReference type="EMBL" id="QHS86906.1"/>
    </source>
</evidence>
<proteinExistence type="predicted"/>